<dbReference type="InterPro" id="IPR025966">
    <property type="entry name" value="OppC_N"/>
</dbReference>
<evidence type="ECO:0000313" key="9">
    <source>
        <dbReference type="EMBL" id="MBD8065987.1"/>
    </source>
</evidence>
<keyword evidence="5 7" id="KW-1133">Transmembrane helix</keyword>
<keyword evidence="2 7" id="KW-0813">Transport</keyword>
<organism evidence="9 10">
    <name type="scientific">Devosia oryzisoli</name>
    <dbReference type="NCBI Taxonomy" id="2774138"/>
    <lineage>
        <taxon>Bacteria</taxon>
        <taxon>Pseudomonadati</taxon>
        <taxon>Pseudomonadota</taxon>
        <taxon>Alphaproteobacteria</taxon>
        <taxon>Hyphomicrobiales</taxon>
        <taxon>Devosiaceae</taxon>
        <taxon>Devosia</taxon>
    </lineage>
</organism>
<dbReference type="InterPro" id="IPR000515">
    <property type="entry name" value="MetI-like"/>
</dbReference>
<dbReference type="PANTHER" id="PTHR43386:SF25">
    <property type="entry name" value="PEPTIDE ABC TRANSPORTER PERMEASE PROTEIN"/>
    <property type="match status" value="1"/>
</dbReference>
<name>A0A927ITK9_9HYPH</name>
<keyword evidence="4 7" id="KW-0812">Transmembrane</keyword>
<dbReference type="GO" id="GO:0055085">
    <property type="term" value="P:transmembrane transport"/>
    <property type="evidence" value="ECO:0007669"/>
    <property type="project" value="InterPro"/>
</dbReference>
<feature type="domain" description="ABC transmembrane type-1" evidence="8">
    <location>
        <begin position="87"/>
        <end position="271"/>
    </location>
</feature>
<dbReference type="InterPro" id="IPR035906">
    <property type="entry name" value="MetI-like_sf"/>
</dbReference>
<dbReference type="EMBL" id="JACYFU010000002">
    <property type="protein sequence ID" value="MBD8065987.1"/>
    <property type="molecule type" value="Genomic_DNA"/>
</dbReference>
<reference evidence="9" key="1">
    <citation type="submission" date="2020-09" db="EMBL/GenBank/DDBJ databases">
        <title>Genome seq and assembly of Devosia sp.</title>
        <authorList>
            <person name="Chhetri G."/>
        </authorList>
    </citation>
    <scope>NUCLEOTIDE SEQUENCE</scope>
    <source>
        <strain evidence="9">PTR5</strain>
    </source>
</reference>
<evidence type="ECO:0000256" key="7">
    <source>
        <dbReference type="RuleBase" id="RU363032"/>
    </source>
</evidence>
<dbReference type="Pfam" id="PF12911">
    <property type="entry name" value="OppC_N"/>
    <property type="match status" value="1"/>
</dbReference>
<keyword evidence="10" id="KW-1185">Reference proteome</keyword>
<dbReference type="Proteomes" id="UP000654108">
    <property type="component" value="Unassembled WGS sequence"/>
</dbReference>
<dbReference type="SUPFAM" id="SSF161098">
    <property type="entry name" value="MetI-like"/>
    <property type="match status" value="1"/>
</dbReference>
<evidence type="ECO:0000256" key="3">
    <source>
        <dbReference type="ARBA" id="ARBA00022475"/>
    </source>
</evidence>
<dbReference type="PANTHER" id="PTHR43386">
    <property type="entry name" value="OLIGOPEPTIDE TRANSPORT SYSTEM PERMEASE PROTEIN APPC"/>
    <property type="match status" value="1"/>
</dbReference>
<dbReference type="Pfam" id="PF00528">
    <property type="entry name" value="BPD_transp_1"/>
    <property type="match status" value="1"/>
</dbReference>
<proteinExistence type="inferred from homology"/>
<feature type="transmembrane region" description="Helical" evidence="7">
    <location>
        <begin position="203"/>
        <end position="228"/>
    </location>
</feature>
<accession>A0A927ITK9</accession>
<evidence type="ECO:0000256" key="5">
    <source>
        <dbReference type="ARBA" id="ARBA00022989"/>
    </source>
</evidence>
<dbReference type="InterPro" id="IPR050366">
    <property type="entry name" value="BP-dependent_transpt_permease"/>
</dbReference>
<comment type="similarity">
    <text evidence="7">Belongs to the binding-protein-dependent transport system permease family.</text>
</comment>
<evidence type="ECO:0000259" key="8">
    <source>
        <dbReference type="PROSITE" id="PS50928"/>
    </source>
</evidence>
<evidence type="ECO:0000256" key="2">
    <source>
        <dbReference type="ARBA" id="ARBA00022448"/>
    </source>
</evidence>
<gene>
    <name evidence="9" type="ORF">IC608_10925</name>
</gene>
<feature type="transmembrane region" description="Helical" evidence="7">
    <location>
        <begin position="85"/>
        <end position="111"/>
    </location>
</feature>
<keyword evidence="6 7" id="KW-0472">Membrane</keyword>
<dbReference type="RefSeq" id="WP_191775246.1">
    <property type="nucleotide sequence ID" value="NZ_JACYFU010000002.1"/>
</dbReference>
<evidence type="ECO:0000256" key="4">
    <source>
        <dbReference type="ARBA" id="ARBA00022692"/>
    </source>
</evidence>
<evidence type="ECO:0000256" key="6">
    <source>
        <dbReference type="ARBA" id="ARBA00023136"/>
    </source>
</evidence>
<dbReference type="PROSITE" id="PS50928">
    <property type="entry name" value="ABC_TM1"/>
    <property type="match status" value="1"/>
</dbReference>
<dbReference type="AlphaFoldDB" id="A0A927ITK9"/>
<comment type="caution">
    <text evidence="9">The sequence shown here is derived from an EMBL/GenBank/DDBJ whole genome shotgun (WGS) entry which is preliminary data.</text>
</comment>
<feature type="transmembrane region" description="Helical" evidence="7">
    <location>
        <begin position="131"/>
        <end position="156"/>
    </location>
</feature>
<dbReference type="CDD" id="cd06261">
    <property type="entry name" value="TM_PBP2"/>
    <property type="match status" value="1"/>
</dbReference>
<dbReference type="GO" id="GO:0005886">
    <property type="term" value="C:plasma membrane"/>
    <property type="evidence" value="ECO:0007669"/>
    <property type="project" value="UniProtKB-SubCell"/>
</dbReference>
<feature type="transmembrane region" description="Helical" evidence="7">
    <location>
        <begin position="248"/>
        <end position="267"/>
    </location>
</feature>
<feature type="transmembrane region" description="Helical" evidence="7">
    <location>
        <begin position="22"/>
        <end position="44"/>
    </location>
</feature>
<protein>
    <submittedName>
        <fullName evidence="9">ABC transporter permease</fullName>
    </submittedName>
</protein>
<comment type="subcellular location">
    <subcellularLocation>
        <location evidence="1 7">Cell membrane</location>
        <topology evidence="1 7">Multi-pass membrane protein</topology>
    </subcellularLocation>
</comment>
<dbReference type="Gene3D" id="1.10.3720.10">
    <property type="entry name" value="MetI-like"/>
    <property type="match status" value="1"/>
</dbReference>
<keyword evidence="3" id="KW-1003">Cell membrane</keyword>
<sequence>MSAVTASATHAGPLRVLLQNRVVTLSIVVLGIFAIAAIFAPYLTPYQPNGLSMRERLLPPSSEHWAGTDELGRDIFTRLIYAGRVSLAVGLGVAALASVFGVVLGILAGFFSRLDPAISRLLDAMMAFPDVLLAIALLAAFGGSLLNLIIALAIVFTPRIARVVRASSLVVRELTYVEAARALGVSTPRILFHHVFRNITSPIIVQATFIFAAAMLSEAGLSFLGIGIDPSMPTWGVMISAGRQYIDTAGWLILFPGLAITICVVALQLTGDGLRDALDPRIRKSI</sequence>
<evidence type="ECO:0000313" key="10">
    <source>
        <dbReference type="Proteomes" id="UP000654108"/>
    </source>
</evidence>
<evidence type="ECO:0000256" key="1">
    <source>
        <dbReference type="ARBA" id="ARBA00004651"/>
    </source>
</evidence>